<organism evidence="13">
    <name type="scientific">hydrocarbon metagenome</name>
    <dbReference type="NCBI Taxonomy" id="938273"/>
    <lineage>
        <taxon>unclassified sequences</taxon>
        <taxon>metagenomes</taxon>
        <taxon>ecological metagenomes</taxon>
    </lineage>
</organism>
<dbReference type="GO" id="GO:0005524">
    <property type="term" value="F:ATP binding"/>
    <property type="evidence" value="ECO:0007669"/>
    <property type="project" value="UniProtKB-KW"/>
</dbReference>
<keyword evidence="5" id="KW-0547">Nucleotide-binding</keyword>
<evidence type="ECO:0000256" key="7">
    <source>
        <dbReference type="ARBA" id="ARBA00022840"/>
    </source>
</evidence>
<dbReference type="InterPro" id="IPR012310">
    <property type="entry name" value="DNA_ligase_ATP-dep_cent"/>
</dbReference>
<keyword evidence="1 13" id="KW-0436">Ligase</keyword>
<accession>A0A0W8FJZ8</accession>
<evidence type="ECO:0000256" key="8">
    <source>
        <dbReference type="ARBA" id="ARBA00022842"/>
    </source>
</evidence>
<keyword evidence="6" id="KW-0227">DNA damage</keyword>
<dbReference type="InterPro" id="IPR036599">
    <property type="entry name" value="DNA_ligase_N_sf"/>
</dbReference>
<keyword evidence="8" id="KW-0460">Magnesium</keyword>
<dbReference type="InterPro" id="IPR012340">
    <property type="entry name" value="NA-bd_OB-fold"/>
</dbReference>
<dbReference type="NCBIfam" id="TIGR00574">
    <property type="entry name" value="dnl1"/>
    <property type="match status" value="1"/>
</dbReference>
<reference evidence="13" key="1">
    <citation type="journal article" date="2015" name="Proc. Natl. Acad. Sci. U.S.A.">
        <title>Networks of energetic and metabolic interactions define dynamics in microbial communities.</title>
        <authorList>
            <person name="Embree M."/>
            <person name="Liu J.K."/>
            <person name="Al-Bassam M.M."/>
            <person name="Zengler K."/>
        </authorList>
    </citation>
    <scope>NUCLEOTIDE SEQUENCE</scope>
</reference>
<dbReference type="GO" id="GO:0051301">
    <property type="term" value="P:cell division"/>
    <property type="evidence" value="ECO:0007669"/>
    <property type="project" value="UniProtKB-KW"/>
</dbReference>
<evidence type="ECO:0000256" key="6">
    <source>
        <dbReference type="ARBA" id="ARBA00022763"/>
    </source>
</evidence>
<dbReference type="CDD" id="cd07972">
    <property type="entry name" value="OBF_DNA_ligase_Arch_LigB"/>
    <property type="match status" value="1"/>
</dbReference>
<dbReference type="PANTHER" id="PTHR45674">
    <property type="entry name" value="DNA LIGASE 1/3 FAMILY MEMBER"/>
    <property type="match status" value="1"/>
</dbReference>
<proteinExistence type="inferred from homology"/>
<protein>
    <submittedName>
        <fullName evidence="13">Atp-dependent dna ligase</fullName>
        <ecNumber evidence="13">6.5.1.1</ecNumber>
    </submittedName>
</protein>
<evidence type="ECO:0000256" key="9">
    <source>
        <dbReference type="ARBA" id="ARBA00023172"/>
    </source>
</evidence>
<keyword evidence="2" id="KW-0132">Cell division</keyword>
<dbReference type="AlphaFoldDB" id="A0A0W8FJZ8"/>
<comment type="caution">
    <text evidence="13">The sequence shown here is derived from an EMBL/GenBank/DDBJ whole genome shotgun (WGS) entry which is preliminary data.</text>
</comment>
<keyword evidence="3" id="KW-0235">DNA replication</keyword>
<sequence>MLFIEFARHCERLEGIAGRLESIDVVSEILPGLSDDDLPIFVRFIMGRVFPDWSPLKLGIGPNLLYEAVAYVVGTRKGAVREKINTLGDAGLAVEDLLATKEQTSFFLQEMDLIEVYRDFERIAIAEGHGSQREKLRIVRKLFANMRPLEGRYLTRLMLEELRIGMGEGNVRDAIAKAFSVEIPLVEHAHQAMNDLGEVARLARQGPEALKSVRIEVFRPVKMMLAQQGTIAEMIADHGEVAIENKYDGSRLQFHKKGDVCRIYSRKLEDVTVGLPDIVHLLRNATGRDVILDGETVAIREGRPMPFQYVIRRFRRKHGVDLMREKIELVPYIFDILYLDGETLIDLPFERRRSILEEVLSDHIAPQYRSSDVDETEGIYRDALLAGHEGIMVKVLSSQYRPGIRGRQWIKVKPGVDTLDLAVVGGEWGEGRRAGFFGSFLLACMDQGQLLTVGKVATGISDEMLASLFALFKDKVIAQKGKEVTFEPEYVFEVGYSEIQTSPNYSSGFALRFPRFVRLRDDKSVDEIETLDLIRERHRRQSGSGGGFEEIA</sequence>
<evidence type="ECO:0000256" key="3">
    <source>
        <dbReference type="ARBA" id="ARBA00022705"/>
    </source>
</evidence>
<dbReference type="EC" id="6.5.1.1" evidence="13"/>
<dbReference type="GO" id="GO:0003910">
    <property type="term" value="F:DNA ligase (ATP) activity"/>
    <property type="evidence" value="ECO:0007669"/>
    <property type="project" value="UniProtKB-EC"/>
</dbReference>
<evidence type="ECO:0000256" key="1">
    <source>
        <dbReference type="ARBA" id="ARBA00022598"/>
    </source>
</evidence>
<dbReference type="GO" id="GO:0006310">
    <property type="term" value="P:DNA recombination"/>
    <property type="evidence" value="ECO:0007669"/>
    <property type="project" value="UniProtKB-KW"/>
</dbReference>
<dbReference type="EMBL" id="LNQE01001114">
    <property type="protein sequence ID" value="KUG21010.1"/>
    <property type="molecule type" value="Genomic_DNA"/>
</dbReference>
<dbReference type="PROSITE" id="PS50160">
    <property type="entry name" value="DNA_LIGASE_A3"/>
    <property type="match status" value="1"/>
</dbReference>
<dbReference type="Pfam" id="PF04675">
    <property type="entry name" value="DNA_ligase_A_N"/>
    <property type="match status" value="1"/>
</dbReference>
<dbReference type="InterPro" id="IPR012309">
    <property type="entry name" value="DNA_ligase_ATP-dep_C"/>
</dbReference>
<dbReference type="SUPFAM" id="SSF117018">
    <property type="entry name" value="ATP-dependent DNA ligase DNA-binding domain"/>
    <property type="match status" value="1"/>
</dbReference>
<evidence type="ECO:0000256" key="5">
    <source>
        <dbReference type="ARBA" id="ARBA00022741"/>
    </source>
</evidence>
<keyword evidence="7" id="KW-0067">ATP-binding</keyword>
<dbReference type="Pfam" id="PF04679">
    <property type="entry name" value="DNA_ligase_A_C"/>
    <property type="match status" value="1"/>
</dbReference>
<keyword evidence="4" id="KW-0479">Metal-binding</keyword>
<dbReference type="InterPro" id="IPR022865">
    <property type="entry name" value="DNA_ligae_ATP-dep_bac/arc"/>
</dbReference>
<dbReference type="SUPFAM" id="SSF56091">
    <property type="entry name" value="DNA ligase/mRNA capping enzyme, catalytic domain"/>
    <property type="match status" value="1"/>
</dbReference>
<dbReference type="InterPro" id="IPR000977">
    <property type="entry name" value="DNA_ligase_ATP-dep"/>
</dbReference>
<dbReference type="GO" id="GO:0006273">
    <property type="term" value="P:lagging strand elongation"/>
    <property type="evidence" value="ECO:0007669"/>
    <property type="project" value="TreeGrafter"/>
</dbReference>
<dbReference type="Gene3D" id="1.10.3260.10">
    <property type="entry name" value="DNA ligase, ATP-dependent, N-terminal domain"/>
    <property type="match status" value="1"/>
</dbReference>
<dbReference type="GO" id="GO:0003677">
    <property type="term" value="F:DNA binding"/>
    <property type="evidence" value="ECO:0007669"/>
    <property type="project" value="InterPro"/>
</dbReference>
<keyword evidence="9" id="KW-0233">DNA recombination</keyword>
<dbReference type="CDD" id="cd07901">
    <property type="entry name" value="Adenylation_DNA_ligase_Arch_LigB"/>
    <property type="match status" value="1"/>
</dbReference>
<dbReference type="HAMAP" id="MF_00407">
    <property type="entry name" value="DNA_ligase"/>
    <property type="match status" value="1"/>
</dbReference>
<dbReference type="GO" id="GO:0071897">
    <property type="term" value="P:DNA biosynthetic process"/>
    <property type="evidence" value="ECO:0007669"/>
    <property type="project" value="InterPro"/>
</dbReference>
<dbReference type="PANTHER" id="PTHR45674:SF7">
    <property type="entry name" value="DNA LIGASE"/>
    <property type="match status" value="1"/>
</dbReference>
<evidence type="ECO:0000313" key="13">
    <source>
        <dbReference type="EMBL" id="KUG21010.1"/>
    </source>
</evidence>
<dbReference type="Pfam" id="PF01068">
    <property type="entry name" value="DNA_ligase_A_M"/>
    <property type="match status" value="1"/>
</dbReference>
<feature type="domain" description="ATP-dependent DNA ligase family profile" evidence="12">
    <location>
        <begin position="322"/>
        <end position="446"/>
    </location>
</feature>
<dbReference type="Gene3D" id="2.40.50.140">
    <property type="entry name" value="Nucleic acid-binding proteins"/>
    <property type="match status" value="1"/>
</dbReference>
<dbReference type="FunFam" id="1.10.3260.10:FF:000007">
    <property type="entry name" value="DNA ligase"/>
    <property type="match status" value="1"/>
</dbReference>
<dbReference type="Gene3D" id="3.30.470.30">
    <property type="entry name" value="DNA ligase/mRNA capping enzyme"/>
    <property type="match status" value="1"/>
</dbReference>
<keyword evidence="11" id="KW-0131">Cell cycle</keyword>
<dbReference type="InterPro" id="IPR050191">
    <property type="entry name" value="ATP-dep_DNA_ligase"/>
</dbReference>
<evidence type="ECO:0000256" key="10">
    <source>
        <dbReference type="ARBA" id="ARBA00023204"/>
    </source>
</evidence>
<dbReference type="GO" id="GO:0006281">
    <property type="term" value="P:DNA repair"/>
    <property type="evidence" value="ECO:0007669"/>
    <property type="project" value="UniProtKB-KW"/>
</dbReference>
<keyword evidence="10" id="KW-0234">DNA repair</keyword>
<evidence type="ECO:0000256" key="11">
    <source>
        <dbReference type="ARBA" id="ARBA00023306"/>
    </source>
</evidence>
<dbReference type="SUPFAM" id="SSF50249">
    <property type="entry name" value="Nucleic acid-binding proteins"/>
    <property type="match status" value="1"/>
</dbReference>
<gene>
    <name evidence="13" type="ORF">ASZ90_009241</name>
</gene>
<name>A0A0W8FJZ8_9ZZZZ</name>
<evidence type="ECO:0000256" key="2">
    <source>
        <dbReference type="ARBA" id="ARBA00022618"/>
    </source>
</evidence>
<dbReference type="GO" id="GO:0046872">
    <property type="term" value="F:metal ion binding"/>
    <property type="evidence" value="ECO:0007669"/>
    <property type="project" value="UniProtKB-KW"/>
</dbReference>
<evidence type="ECO:0000259" key="12">
    <source>
        <dbReference type="PROSITE" id="PS50160"/>
    </source>
</evidence>
<dbReference type="InterPro" id="IPR012308">
    <property type="entry name" value="DNA_ligase_ATP-dep_N"/>
</dbReference>
<evidence type="ECO:0000256" key="4">
    <source>
        <dbReference type="ARBA" id="ARBA00022723"/>
    </source>
</evidence>